<evidence type="ECO:0000313" key="3">
    <source>
        <dbReference type="EMBL" id="GAG94944.1"/>
    </source>
</evidence>
<feature type="non-terminal residue" evidence="3">
    <location>
        <position position="242"/>
    </location>
</feature>
<proteinExistence type="predicted"/>
<evidence type="ECO:0000259" key="2">
    <source>
        <dbReference type="Pfam" id="PF10145"/>
    </source>
</evidence>
<dbReference type="Pfam" id="PF10145">
    <property type="entry name" value="PhageMin_Tail"/>
    <property type="match status" value="1"/>
</dbReference>
<evidence type="ECO:0000256" key="1">
    <source>
        <dbReference type="ARBA" id="ARBA00022612"/>
    </source>
</evidence>
<dbReference type="PANTHER" id="PTHR37813">
    <property type="entry name" value="FELS-2 PROPHAGE PROTEIN"/>
    <property type="match status" value="1"/>
</dbReference>
<name>X1BG97_9ZZZZ</name>
<organism evidence="3">
    <name type="scientific">marine sediment metagenome</name>
    <dbReference type="NCBI Taxonomy" id="412755"/>
    <lineage>
        <taxon>unclassified sequences</taxon>
        <taxon>metagenomes</taxon>
        <taxon>ecological metagenomes</taxon>
    </lineage>
</organism>
<gene>
    <name evidence="3" type="ORF">S01H4_50879</name>
</gene>
<dbReference type="PANTHER" id="PTHR37813:SF1">
    <property type="entry name" value="FELS-2 PROPHAGE PROTEIN"/>
    <property type="match status" value="1"/>
</dbReference>
<comment type="caution">
    <text evidence="3">The sequence shown here is derived from an EMBL/GenBank/DDBJ whole genome shotgun (WGS) entry which is preliminary data.</text>
</comment>
<protein>
    <recommendedName>
        <fullName evidence="2">Phage tail tape measure protein domain-containing protein</fullName>
    </recommendedName>
</protein>
<reference evidence="3" key="1">
    <citation type="journal article" date="2014" name="Front. Microbiol.">
        <title>High frequency of phylogenetically diverse reductive dehalogenase-homologous genes in deep subseafloor sedimentary metagenomes.</title>
        <authorList>
            <person name="Kawai M."/>
            <person name="Futagami T."/>
            <person name="Toyoda A."/>
            <person name="Takaki Y."/>
            <person name="Nishi S."/>
            <person name="Hori S."/>
            <person name="Arai W."/>
            <person name="Tsubouchi T."/>
            <person name="Morono Y."/>
            <person name="Uchiyama I."/>
            <person name="Ito T."/>
            <person name="Fujiyama A."/>
            <person name="Inagaki F."/>
            <person name="Takami H."/>
        </authorList>
    </citation>
    <scope>NUCLEOTIDE SEQUENCE</scope>
    <source>
        <strain evidence="3">Expedition CK06-06</strain>
    </source>
</reference>
<keyword evidence="1" id="KW-1188">Viral release from host cell</keyword>
<dbReference type="InterPro" id="IPR010090">
    <property type="entry name" value="Phage_tape_meas"/>
</dbReference>
<dbReference type="NCBIfam" id="TIGR01760">
    <property type="entry name" value="tape_meas_TP901"/>
    <property type="match status" value="1"/>
</dbReference>
<dbReference type="AlphaFoldDB" id="X1BG97"/>
<accession>X1BG97</accession>
<dbReference type="EMBL" id="BART01028923">
    <property type="protein sequence ID" value="GAG94944.1"/>
    <property type="molecule type" value="Genomic_DNA"/>
</dbReference>
<feature type="domain" description="Phage tail tape measure protein" evidence="2">
    <location>
        <begin position="89"/>
        <end position="242"/>
    </location>
</feature>
<sequence length="242" mass="24637">MADIWINILGDSSKLKDALSSAGNQVKNFSEKVAKSGRAMTVAGGAITAAFGLAIKTSIDFNREMANVATLIPGSTVRVNELKSAIRTMAVEVGKDTGDLARGAYQVISAFGDTADTVKILGISAKAATAGVATTTDAINLLSAVTKGYGDTSAEAVQKVSDLAFQTVTLGQTTFPELASSIGGVTPLAASLGIEMEELFAVMATGTGVTGGAAVVSTQLRGILQSLMSPTKDMAKLIEDLG</sequence>